<keyword evidence="1" id="KW-1133">Transmembrane helix</keyword>
<feature type="transmembrane region" description="Helical" evidence="1">
    <location>
        <begin position="29"/>
        <end position="50"/>
    </location>
</feature>
<dbReference type="RefSeq" id="WP_170159936.1">
    <property type="nucleotide sequence ID" value="NZ_RBKS01000001.1"/>
</dbReference>
<dbReference type="InterPro" id="IPR003594">
    <property type="entry name" value="HATPase_dom"/>
</dbReference>
<dbReference type="Pfam" id="PF02518">
    <property type="entry name" value="HATPase_c"/>
    <property type="match status" value="1"/>
</dbReference>
<feature type="transmembrane region" description="Helical" evidence="1">
    <location>
        <begin position="119"/>
        <end position="145"/>
    </location>
</feature>
<proteinExistence type="predicted"/>
<feature type="transmembrane region" description="Helical" evidence="1">
    <location>
        <begin position="88"/>
        <end position="107"/>
    </location>
</feature>
<keyword evidence="3" id="KW-0808">Transferase</keyword>
<dbReference type="SUPFAM" id="SSF55874">
    <property type="entry name" value="ATPase domain of HSP90 chaperone/DNA topoisomerase II/histidine kinase"/>
    <property type="match status" value="1"/>
</dbReference>
<organism evidence="3 4">
    <name type="scientific">Frondihabitans australicus</name>
    <dbReference type="NCBI Taxonomy" id="386892"/>
    <lineage>
        <taxon>Bacteria</taxon>
        <taxon>Bacillati</taxon>
        <taxon>Actinomycetota</taxon>
        <taxon>Actinomycetes</taxon>
        <taxon>Micrococcales</taxon>
        <taxon>Microbacteriaceae</taxon>
        <taxon>Frondihabitans</taxon>
    </lineage>
</organism>
<dbReference type="Gene3D" id="3.30.565.10">
    <property type="entry name" value="Histidine kinase-like ATPase, C-terminal domain"/>
    <property type="match status" value="1"/>
</dbReference>
<evidence type="ECO:0000259" key="2">
    <source>
        <dbReference type="Pfam" id="PF02518"/>
    </source>
</evidence>
<keyword evidence="4" id="KW-1185">Reference proteome</keyword>
<accession>A0A495IJE9</accession>
<feature type="transmembrane region" description="Helical" evidence="1">
    <location>
        <begin position="62"/>
        <end position="82"/>
    </location>
</feature>
<comment type="caution">
    <text evidence="3">The sequence shown here is derived from an EMBL/GenBank/DDBJ whole genome shotgun (WGS) entry which is preliminary data.</text>
</comment>
<dbReference type="AlphaFoldDB" id="A0A495IJE9"/>
<feature type="domain" description="Histidine kinase/HSP90-like ATPase" evidence="2">
    <location>
        <begin position="318"/>
        <end position="404"/>
    </location>
</feature>
<keyword evidence="1" id="KW-0472">Membrane</keyword>
<feature type="transmembrane region" description="Helical" evidence="1">
    <location>
        <begin position="165"/>
        <end position="186"/>
    </location>
</feature>
<dbReference type="InterPro" id="IPR036890">
    <property type="entry name" value="HATPase_C_sf"/>
</dbReference>
<gene>
    <name evidence="3" type="ORF">C8E83_2686</name>
</gene>
<protein>
    <submittedName>
        <fullName evidence="3">Signal transduction histidine kinase</fullName>
    </submittedName>
</protein>
<dbReference type="EMBL" id="RBKS01000001">
    <property type="protein sequence ID" value="RKR75538.1"/>
    <property type="molecule type" value="Genomic_DNA"/>
</dbReference>
<evidence type="ECO:0000313" key="4">
    <source>
        <dbReference type="Proteomes" id="UP000280008"/>
    </source>
</evidence>
<dbReference type="GO" id="GO:0016301">
    <property type="term" value="F:kinase activity"/>
    <property type="evidence" value="ECO:0007669"/>
    <property type="project" value="UniProtKB-KW"/>
</dbReference>
<sequence length="415" mass="43231">MSLRESELAPVPRRRGPLKPLTRLSIERIIGRSVAVFSVVFGAQAVPFAIGQQDELKQPWGAVLAILLFGGLLLTAVAGFSARLVSTITAIVPIMFVVALITWPLSVSDPAVVQPAPPWLWFICNIALAAAVVAFSPQVTAVYLVVVPAVYAVVRTTPSGGGADVLHAVLDAVFTAILGAAILILAELLRRASDGADAAQAGAVARYAEAVRQHATEVERTTVDSIVHDGVLTAMLSAARAFTARDRTLAVGMAEASMNRLASAAATPLAGSGAVPLTLVRDRLEKTIERLALDAAITPPDDAGDIELSGEVAQSLGDAAVQALVNSRQHAGDGVNRWVSVTGDNGVAVIRVGDDGAGFDPSVRSERLGVRVSILERVAASGGRAEIESAPGEGTIITLRWPHEIPAARDTELDD</sequence>
<keyword evidence="3" id="KW-0418">Kinase</keyword>
<evidence type="ECO:0000256" key="1">
    <source>
        <dbReference type="SAM" id="Phobius"/>
    </source>
</evidence>
<keyword evidence="1" id="KW-0812">Transmembrane</keyword>
<dbReference type="Proteomes" id="UP000280008">
    <property type="component" value="Unassembled WGS sequence"/>
</dbReference>
<evidence type="ECO:0000313" key="3">
    <source>
        <dbReference type="EMBL" id="RKR75538.1"/>
    </source>
</evidence>
<name>A0A495IJE9_9MICO</name>
<reference evidence="3 4" key="1">
    <citation type="submission" date="2018-10" db="EMBL/GenBank/DDBJ databases">
        <title>Sequencing the genomes of 1000 actinobacteria strains.</title>
        <authorList>
            <person name="Klenk H.-P."/>
        </authorList>
    </citation>
    <scope>NUCLEOTIDE SEQUENCE [LARGE SCALE GENOMIC DNA]</scope>
    <source>
        <strain evidence="3 4">DSM 17894</strain>
    </source>
</reference>